<protein>
    <submittedName>
        <fullName evidence="3">Uncharacterized protein</fullName>
    </submittedName>
</protein>
<dbReference type="AlphaFoldDB" id="A0AAN8L373"/>
<keyword evidence="2" id="KW-0472">Membrane</keyword>
<organism evidence="3 4">
    <name type="scientific">Coregonus suidteri</name>
    <dbReference type="NCBI Taxonomy" id="861788"/>
    <lineage>
        <taxon>Eukaryota</taxon>
        <taxon>Metazoa</taxon>
        <taxon>Chordata</taxon>
        <taxon>Craniata</taxon>
        <taxon>Vertebrata</taxon>
        <taxon>Euteleostomi</taxon>
        <taxon>Actinopterygii</taxon>
        <taxon>Neopterygii</taxon>
        <taxon>Teleostei</taxon>
        <taxon>Protacanthopterygii</taxon>
        <taxon>Salmoniformes</taxon>
        <taxon>Salmonidae</taxon>
        <taxon>Coregoninae</taxon>
        <taxon>Coregonus</taxon>
    </lineage>
</organism>
<keyword evidence="2" id="KW-1133">Transmembrane helix</keyword>
<sequence>MRHCHHLLLLLVDRGGKREGGRWQDEEEGDERNPTRTSQLSLHLLSKVDTHATHNTHTDPECDVIALQGLIMFCQVFQFLLVARFFGF</sequence>
<name>A0AAN8L373_9TELE</name>
<keyword evidence="2" id="KW-0812">Transmembrane</keyword>
<feature type="transmembrane region" description="Helical" evidence="2">
    <location>
        <begin position="65"/>
        <end position="86"/>
    </location>
</feature>
<dbReference type="EMBL" id="JAGTTL010000027">
    <property type="protein sequence ID" value="KAK6300255.1"/>
    <property type="molecule type" value="Genomic_DNA"/>
</dbReference>
<evidence type="ECO:0000256" key="2">
    <source>
        <dbReference type="SAM" id="Phobius"/>
    </source>
</evidence>
<gene>
    <name evidence="3" type="ORF">J4Q44_G00283530</name>
</gene>
<feature type="region of interest" description="Disordered" evidence="1">
    <location>
        <begin position="18"/>
        <end position="37"/>
    </location>
</feature>
<reference evidence="3 4" key="1">
    <citation type="submission" date="2021-04" db="EMBL/GenBank/DDBJ databases">
        <authorList>
            <person name="De Guttry C."/>
            <person name="Zahm M."/>
            <person name="Klopp C."/>
            <person name="Cabau C."/>
            <person name="Louis A."/>
            <person name="Berthelot C."/>
            <person name="Parey E."/>
            <person name="Roest Crollius H."/>
            <person name="Montfort J."/>
            <person name="Robinson-Rechavi M."/>
            <person name="Bucao C."/>
            <person name="Bouchez O."/>
            <person name="Gislard M."/>
            <person name="Lluch J."/>
            <person name="Milhes M."/>
            <person name="Lampietro C."/>
            <person name="Lopez Roques C."/>
            <person name="Donnadieu C."/>
            <person name="Braasch I."/>
            <person name="Desvignes T."/>
            <person name="Postlethwait J."/>
            <person name="Bobe J."/>
            <person name="Wedekind C."/>
            <person name="Guiguen Y."/>
        </authorList>
    </citation>
    <scope>NUCLEOTIDE SEQUENCE [LARGE SCALE GENOMIC DNA]</scope>
    <source>
        <strain evidence="3">Cs_M1</strain>
        <tissue evidence="3">Blood</tissue>
    </source>
</reference>
<comment type="caution">
    <text evidence="3">The sequence shown here is derived from an EMBL/GenBank/DDBJ whole genome shotgun (WGS) entry which is preliminary data.</text>
</comment>
<evidence type="ECO:0000256" key="1">
    <source>
        <dbReference type="SAM" id="MobiDB-lite"/>
    </source>
</evidence>
<evidence type="ECO:0000313" key="3">
    <source>
        <dbReference type="EMBL" id="KAK6300255.1"/>
    </source>
</evidence>
<proteinExistence type="predicted"/>
<keyword evidence="4" id="KW-1185">Reference proteome</keyword>
<evidence type="ECO:0000313" key="4">
    <source>
        <dbReference type="Proteomes" id="UP001356427"/>
    </source>
</evidence>
<accession>A0AAN8L373</accession>
<dbReference type="Proteomes" id="UP001356427">
    <property type="component" value="Unassembled WGS sequence"/>
</dbReference>
<feature type="non-terminal residue" evidence="3">
    <location>
        <position position="88"/>
    </location>
</feature>